<evidence type="ECO:0000313" key="2">
    <source>
        <dbReference type="Proteomes" id="UP000007382"/>
    </source>
</evidence>
<sequence length="87" mass="9583">MPLPGKNDLEKAINEFMEINSSLDMPRARRKFEGHVLAQVIAGKIDALSSVERQSCIVFLLGYLAGATNIAYRKGAEVETMMLPSDN</sequence>
<reference evidence="2" key="2">
    <citation type="submission" date="2012-03" db="EMBL/GenBank/DDBJ databases">
        <title>The complete genome sequence of the pioneer microbe on fresh volcanic deposit, Leptospirillum ferrooxidans strain C2-3.</title>
        <authorList>
            <person name="Fujimura R."/>
            <person name="Sato Y."/>
            <person name="Nishizawa T."/>
            <person name="Nanba K."/>
            <person name="Oshima K."/>
            <person name="Hattori M."/>
            <person name="Kamijo T."/>
            <person name="Ohta H."/>
        </authorList>
    </citation>
    <scope>NUCLEOTIDE SEQUENCE [LARGE SCALE GENOMIC DNA]</scope>
    <source>
        <strain evidence="2">C2-3</strain>
    </source>
</reference>
<keyword evidence="2" id="KW-1185">Reference proteome</keyword>
<organism evidence="1 2">
    <name type="scientific">Leptospirillum ferrooxidans (strain C2-3)</name>
    <dbReference type="NCBI Taxonomy" id="1162668"/>
    <lineage>
        <taxon>Bacteria</taxon>
        <taxon>Pseudomonadati</taxon>
        <taxon>Nitrospirota</taxon>
        <taxon>Nitrospiria</taxon>
        <taxon>Nitrospirales</taxon>
        <taxon>Nitrospiraceae</taxon>
        <taxon>Leptospirillum</taxon>
    </lineage>
</organism>
<name>I0ILV1_LEPFC</name>
<accession>I0ILV1</accession>
<dbReference type="Proteomes" id="UP000007382">
    <property type="component" value="Chromosome"/>
</dbReference>
<reference evidence="1 2" key="1">
    <citation type="journal article" date="2012" name="J. Bacteriol.">
        <title>Complete Genome Sequence of Leptospirillum ferrooxidans Strain C2-3, Isolated from a Fresh Volcanic Ash Deposit on the Island of Miyake, Japan.</title>
        <authorList>
            <person name="Fujimura R."/>
            <person name="Sato Y."/>
            <person name="Nishizawa T."/>
            <person name="Oshima K."/>
            <person name="Kim S.-W."/>
            <person name="Hattori M."/>
            <person name="Kamijo T."/>
            <person name="Ohta H."/>
        </authorList>
    </citation>
    <scope>NUCLEOTIDE SEQUENCE [LARGE SCALE GENOMIC DNA]</scope>
    <source>
        <strain evidence="1 2">C2-3</strain>
    </source>
</reference>
<dbReference type="PATRIC" id="fig|1162668.3.peg.628"/>
<protein>
    <submittedName>
        <fullName evidence="1">Uncharacterized protein</fullName>
    </submittedName>
</protein>
<dbReference type="STRING" id="1162668.LFE_0534"/>
<dbReference type="AlphaFoldDB" id="I0ILV1"/>
<dbReference type="RefSeq" id="WP_014448742.1">
    <property type="nucleotide sequence ID" value="NC_017094.1"/>
</dbReference>
<dbReference type="KEGG" id="lfc:LFE_0534"/>
<gene>
    <name evidence="1" type="ordered locus">LFE_0534</name>
</gene>
<evidence type="ECO:0000313" key="1">
    <source>
        <dbReference type="EMBL" id="BAM06250.1"/>
    </source>
</evidence>
<dbReference type="EMBL" id="AP012342">
    <property type="protein sequence ID" value="BAM06250.1"/>
    <property type="molecule type" value="Genomic_DNA"/>
</dbReference>
<dbReference type="HOGENOM" id="CLU_2479552_0_0_0"/>
<proteinExistence type="predicted"/>